<keyword evidence="1" id="KW-0472">Membrane</keyword>
<feature type="transmembrane region" description="Helical" evidence="1">
    <location>
        <begin position="27"/>
        <end position="45"/>
    </location>
</feature>
<organism evidence="2 3">
    <name type="scientific">Saccharomonospora azurea NA-128</name>
    <dbReference type="NCBI Taxonomy" id="882081"/>
    <lineage>
        <taxon>Bacteria</taxon>
        <taxon>Bacillati</taxon>
        <taxon>Actinomycetota</taxon>
        <taxon>Actinomycetes</taxon>
        <taxon>Pseudonocardiales</taxon>
        <taxon>Pseudonocardiaceae</taxon>
        <taxon>Saccharomonospora</taxon>
    </lineage>
</organism>
<proteinExistence type="predicted"/>
<keyword evidence="3" id="KW-1185">Reference proteome</keyword>
<protein>
    <submittedName>
        <fullName evidence="2">Uncharacterized protein</fullName>
    </submittedName>
</protein>
<keyword evidence="1" id="KW-1133">Transmembrane helix</keyword>
<feature type="transmembrane region" description="Helical" evidence="1">
    <location>
        <begin position="93"/>
        <end position="113"/>
    </location>
</feature>
<dbReference type="OrthoDB" id="3261081at2"/>
<gene>
    <name evidence="2" type="ORF">SacazDRAFT_01734</name>
</gene>
<name>H8GAX1_9PSEU</name>
<reference evidence="2 3" key="1">
    <citation type="journal article" date="2012" name="Stand. Genomic Sci.">
        <title>Genome sequence of the soil bacterium Saccharomonospora azurea type strain (NA-128(T)).</title>
        <authorList>
            <person name="Klenk H.P."/>
            <person name="Held B."/>
            <person name="Lucas S."/>
            <person name="Lapidus A."/>
            <person name="Copeland A."/>
            <person name="Hammon N."/>
            <person name="Pitluck S."/>
            <person name="Goodwin L.A."/>
            <person name="Han C."/>
            <person name="Tapia R."/>
            <person name="Brambilla E.M."/>
            <person name="Potter G."/>
            <person name="Land M."/>
            <person name="Ivanova N."/>
            <person name="Rohde M."/>
            <person name="Goker M."/>
            <person name="Detter J.C."/>
            <person name="Kyrpides N.C."/>
            <person name="Woyke T."/>
        </authorList>
    </citation>
    <scope>NUCLEOTIDE SEQUENCE [LARGE SCALE GENOMIC DNA]</scope>
    <source>
        <strain evidence="2 3">NA-128</strain>
    </source>
</reference>
<dbReference type="AlphaFoldDB" id="H8GAX1"/>
<evidence type="ECO:0000313" key="3">
    <source>
        <dbReference type="Proteomes" id="UP000004705"/>
    </source>
</evidence>
<accession>H8GAX1</accession>
<sequence>MAFACIGFLSIVGEVGLQSAMPGLSQQASLFTAIVYTGLLLYPAFAGGRRHEPRSPWWRGATAVLGPPLAYLVYFLAADVGRYGSFLDPDDDAFALTVLGFLAAVLAAGYLLYGCAKVKALATTSAPSPQPPLRY</sequence>
<keyword evidence="1" id="KW-0812">Transmembrane</keyword>
<feature type="transmembrane region" description="Helical" evidence="1">
    <location>
        <begin position="57"/>
        <end position="77"/>
    </location>
</feature>
<dbReference type="HOGENOM" id="CLU_1884263_0_0_11"/>
<dbReference type="EMBL" id="CM001466">
    <property type="protein sequence ID" value="EHY88657.1"/>
    <property type="molecule type" value="Genomic_DNA"/>
</dbReference>
<evidence type="ECO:0000256" key="1">
    <source>
        <dbReference type="SAM" id="Phobius"/>
    </source>
</evidence>
<evidence type="ECO:0000313" key="2">
    <source>
        <dbReference type="EMBL" id="EHY88657.1"/>
    </source>
</evidence>
<dbReference type="Proteomes" id="UP000004705">
    <property type="component" value="Chromosome"/>
</dbReference>
<dbReference type="RefSeq" id="WP_005440534.1">
    <property type="nucleotide sequence ID" value="NZ_CM001466.1"/>
</dbReference>